<evidence type="ECO:0000313" key="1">
    <source>
        <dbReference type="EMBL" id="TKB49186.1"/>
    </source>
</evidence>
<dbReference type="EMBL" id="SWCJ01000028">
    <property type="protein sequence ID" value="TKB49186.1"/>
    <property type="molecule type" value="Genomic_DNA"/>
</dbReference>
<name>A0A4U1BEC7_9GAMM</name>
<reference evidence="1 2" key="1">
    <citation type="submission" date="2019-04" db="EMBL/GenBank/DDBJ databases">
        <authorList>
            <person name="Hwang J.C."/>
        </authorList>
    </citation>
    <scope>NUCLEOTIDE SEQUENCE [LARGE SCALE GENOMIC DNA]</scope>
    <source>
        <strain evidence="1 2">IMCC35002</strain>
    </source>
</reference>
<dbReference type="RefSeq" id="WP_136865384.1">
    <property type="nucleotide sequence ID" value="NZ_SWCJ01000028.1"/>
</dbReference>
<protein>
    <recommendedName>
        <fullName evidence="3">Lysozyme inhibitor LprI N-terminal domain-containing protein</fullName>
    </recommendedName>
</protein>
<sequence>MAKAKIEKMICDNPSISQMDEVVHTLYFNVLKHDSSIKQEQRAWLKQRNFACTTPFYCEKAFADRINQLIDRQHIGQHDLTEGMTLPDINSLDELSLAGMTREVVKEKYRPWPRKPLLTVNGYLSRPQAAVVNDELFIYYIANVNKVATLFEYSPATGKTFAITNDSLRIATSVSYFIEEGKLHFFSIQDGSINSKTITEHQYLLGTELAPGVLNVFRHYDEERYVEYRPSGDEMALSHDRGKLAITANAMNNDRFQIVSKEGPYFAKAQQVTDLAAAKKLNSIVIYDVETNQSEIVSDNAFASGWYINSLAWSFDDQSVFFDNSGNWACIWEYDLASKQLHKIVPEHSASSPFSFHYQGNDYILYEDSIQGETYADLKGQLMLAVRPK</sequence>
<organism evidence="1 2">
    <name type="scientific">Ferrimonas aestuarii</name>
    <dbReference type="NCBI Taxonomy" id="2569539"/>
    <lineage>
        <taxon>Bacteria</taxon>
        <taxon>Pseudomonadati</taxon>
        <taxon>Pseudomonadota</taxon>
        <taxon>Gammaproteobacteria</taxon>
        <taxon>Alteromonadales</taxon>
        <taxon>Ferrimonadaceae</taxon>
        <taxon>Ferrimonas</taxon>
    </lineage>
</organism>
<comment type="caution">
    <text evidence="1">The sequence shown here is derived from an EMBL/GenBank/DDBJ whole genome shotgun (WGS) entry which is preliminary data.</text>
</comment>
<keyword evidence="2" id="KW-1185">Reference proteome</keyword>
<gene>
    <name evidence="1" type="ORF">FCL42_21010</name>
</gene>
<dbReference type="SUPFAM" id="SSF82171">
    <property type="entry name" value="DPP6 N-terminal domain-like"/>
    <property type="match status" value="1"/>
</dbReference>
<evidence type="ECO:0008006" key="3">
    <source>
        <dbReference type="Google" id="ProtNLM"/>
    </source>
</evidence>
<dbReference type="AlphaFoldDB" id="A0A4U1BEC7"/>
<evidence type="ECO:0000313" key="2">
    <source>
        <dbReference type="Proteomes" id="UP000305675"/>
    </source>
</evidence>
<dbReference type="OrthoDB" id="5957809at2"/>
<accession>A0A4U1BEC7</accession>
<proteinExistence type="predicted"/>
<dbReference type="Proteomes" id="UP000305675">
    <property type="component" value="Unassembled WGS sequence"/>
</dbReference>